<sequence length="616" mass="71427">FQGTLSYAQVQPDDFEIIDKLIQIYRDFDQRRDWLIAHEQGEQLAVEIWLKRLMVDVTEFEQAGVTALKSARDAIKKQERMVTLASFYGEADTQHLRQIALPLPYLLEEIQRTLENQSAQAEPTGQITLSQIGQIRPLPYRLVVLLNLDQGQFPNRDNHTPFDLMDVLRPQLGDRSRLEDDQGAFLDAVLLAKDHLWLFYNGFDVNDGEVREPSSIVQELTTHLAKIVKPSADLSERATASALPFKQLGIAPQLASLYRIHSLQPFDVTGFTQQPALQRYQDHWYQVAKQIQQPQGTRLPWVNIDYQPPSQDLLLLDSQQWIADITFPARLYLKTLGVENWNEQALLDQDEPLFLDGLGKYAIRDFLHQHQTDAASDLLLDQLPVSKIKHSAWQQSLFDQQRLQSRLHDYAMQETPTTYRTWRLSSPLHLNIQIPEDDVQDWVSVQASSARAKRIAKVWLEYLIWLSFLNQDEHVQDKRRIVVFSDQTVICEGLSSGQARQYLDEWLTAWHYARQQPLVLPAALLLQPLEKAKHYHWEDTETGFVLAEKDHENILKEWNKTGAFSALDVTQDESSKWHQDWRFILQQQDAQALLNVALIQFSYALYAPIFQYVRTE</sequence>
<dbReference type="GO" id="GO:0004386">
    <property type="term" value="F:helicase activity"/>
    <property type="evidence" value="ECO:0007669"/>
    <property type="project" value="UniProtKB-KW"/>
</dbReference>
<keyword evidence="8" id="KW-0238">DNA-binding</keyword>
<keyword evidence="7" id="KW-0067">ATP-binding</keyword>
<keyword evidence="1" id="KW-0540">Nuclease</keyword>
<dbReference type="Proteomes" id="UP000263596">
    <property type="component" value="Unassembled WGS sequence"/>
</dbReference>
<dbReference type="SUPFAM" id="SSF52980">
    <property type="entry name" value="Restriction endonuclease-like"/>
    <property type="match status" value="1"/>
</dbReference>
<dbReference type="InterPro" id="IPR027417">
    <property type="entry name" value="P-loop_NTPase"/>
</dbReference>
<evidence type="ECO:0000256" key="7">
    <source>
        <dbReference type="ARBA" id="ARBA00022840"/>
    </source>
</evidence>
<dbReference type="Pfam" id="PF17946">
    <property type="entry name" value="RecC_C"/>
    <property type="match status" value="1"/>
</dbReference>
<evidence type="ECO:0000313" key="12">
    <source>
        <dbReference type="Proteomes" id="UP000263596"/>
    </source>
</evidence>
<evidence type="ECO:0000313" key="11">
    <source>
        <dbReference type="EMBL" id="HCK30657.1"/>
    </source>
</evidence>
<reference evidence="11 12" key="1">
    <citation type="journal article" date="2018" name="Nat. Biotechnol.">
        <title>A standardized bacterial taxonomy based on genome phylogeny substantially revises the tree of life.</title>
        <authorList>
            <person name="Parks D.H."/>
            <person name="Chuvochina M."/>
            <person name="Waite D.W."/>
            <person name="Rinke C."/>
            <person name="Skarshewski A."/>
            <person name="Chaumeil P.A."/>
            <person name="Hugenholtz P."/>
        </authorList>
    </citation>
    <scope>NUCLEOTIDE SEQUENCE [LARGE SCALE GENOMIC DNA]</scope>
    <source>
        <strain evidence="11">UBA9669</strain>
    </source>
</reference>
<keyword evidence="2" id="KW-0547">Nucleotide-binding</keyword>
<dbReference type="GO" id="GO:0006281">
    <property type="term" value="P:DNA repair"/>
    <property type="evidence" value="ECO:0007669"/>
    <property type="project" value="UniProtKB-KW"/>
</dbReference>
<accession>A0A3D2SMH7</accession>
<gene>
    <name evidence="11" type="ORF">DHW29_11020</name>
</gene>
<dbReference type="PANTHER" id="PTHR30591:SF1">
    <property type="entry name" value="RECBCD ENZYME SUBUNIT RECC"/>
    <property type="match status" value="1"/>
</dbReference>
<feature type="domain" description="RecC C-terminal" evidence="10">
    <location>
        <begin position="321"/>
        <end position="524"/>
    </location>
</feature>
<dbReference type="GO" id="GO:0003677">
    <property type="term" value="F:DNA binding"/>
    <property type="evidence" value="ECO:0007669"/>
    <property type="project" value="UniProtKB-KW"/>
</dbReference>
<dbReference type="InterPro" id="IPR011335">
    <property type="entry name" value="Restrct_endonuc-II-like"/>
</dbReference>
<dbReference type="GO" id="GO:0006310">
    <property type="term" value="P:DNA recombination"/>
    <property type="evidence" value="ECO:0007669"/>
    <property type="project" value="TreeGrafter"/>
</dbReference>
<dbReference type="Gene3D" id="3.40.50.300">
    <property type="entry name" value="P-loop containing nucleotide triphosphate hydrolases"/>
    <property type="match status" value="1"/>
</dbReference>
<evidence type="ECO:0000256" key="5">
    <source>
        <dbReference type="ARBA" id="ARBA00022806"/>
    </source>
</evidence>
<comment type="caution">
    <text evidence="11">The sequence shown here is derived from an EMBL/GenBank/DDBJ whole genome shotgun (WGS) entry which is preliminary data.</text>
</comment>
<dbReference type="SUPFAM" id="SSF52540">
    <property type="entry name" value="P-loop containing nucleoside triphosphate hydrolases"/>
    <property type="match status" value="1"/>
</dbReference>
<evidence type="ECO:0000259" key="10">
    <source>
        <dbReference type="Pfam" id="PF17946"/>
    </source>
</evidence>
<dbReference type="PANTHER" id="PTHR30591">
    <property type="entry name" value="RECBCD ENZYME SUBUNIT RECC"/>
    <property type="match status" value="1"/>
</dbReference>
<feature type="non-terminal residue" evidence="11">
    <location>
        <position position="1"/>
    </location>
</feature>
<evidence type="ECO:0000256" key="8">
    <source>
        <dbReference type="ARBA" id="ARBA00023125"/>
    </source>
</evidence>
<keyword evidence="5" id="KW-0347">Helicase</keyword>
<evidence type="ECO:0000256" key="1">
    <source>
        <dbReference type="ARBA" id="ARBA00022722"/>
    </source>
</evidence>
<dbReference type="InterPro" id="IPR041500">
    <property type="entry name" value="RecC_C"/>
</dbReference>
<evidence type="ECO:0000256" key="6">
    <source>
        <dbReference type="ARBA" id="ARBA00022839"/>
    </source>
</evidence>
<keyword evidence="3" id="KW-0227">DNA damage</keyword>
<protein>
    <submittedName>
        <fullName evidence="11">Exonuclease V subunit gamma</fullName>
    </submittedName>
</protein>
<dbReference type="GO" id="GO:0004527">
    <property type="term" value="F:exonuclease activity"/>
    <property type="evidence" value="ECO:0007669"/>
    <property type="project" value="UniProtKB-KW"/>
</dbReference>
<dbReference type="AlphaFoldDB" id="A0A3D2SMH7"/>
<dbReference type="EMBL" id="DPVE01000192">
    <property type="protein sequence ID" value="HCK30657.1"/>
    <property type="molecule type" value="Genomic_DNA"/>
</dbReference>
<evidence type="ECO:0000256" key="3">
    <source>
        <dbReference type="ARBA" id="ARBA00022763"/>
    </source>
</evidence>
<keyword evidence="9" id="KW-0234">DNA repair</keyword>
<evidence type="ECO:0000256" key="9">
    <source>
        <dbReference type="ARBA" id="ARBA00023204"/>
    </source>
</evidence>
<keyword evidence="4" id="KW-0378">Hydrolase</keyword>
<name>A0A3D2SMH7_9GAMM</name>
<dbReference type="GO" id="GO:0005524">
    <property type="term" value="F:ATP binding"/>
    <property type="evidence" value="ECO:0007669"/>
    <property type="project" value="UniProtKB-KW"/>
</dbReference>
<evidence type="ECO:0000256" key="4">
    <source>
        <dbReference type="ARBA" id="ARBA00022801"/>
    </source>
</evidence>
<evidence type="ECO:0000256" key="2">
    <source>
        <dbReference type="ARBA" id="ARBA00022741"/>
    </source>
</evidence>
<organism evidence="11 12">
    <name type="scientific">Acinetobacter ursingii</name>
    <dbReference type="NCBI Taxonomy" id="108980"/>
    <lineage>
        <taxon>Bacteria</taxon>
        <taxon>Pseudomonadati</taxon>
        <taxon>Pseudomonadota</taxon>
        <taxon>Gammaproteobacteria</taxon>
        <taxon>Moraxellales</taxon>
        <taxon>Moraxellaceae</taxon>
        <taxon>Acinetobacter</taxon>
    </lineage>
</organism>
<proteinExistence type="predicted"/>
<keyword evidence="6 11" id="KW-0269">Exonuclease</keyword>